<dbReference type="PANTHER" id="PTHR43585:SF2">
    <property type="entry name" value="ATP-GRASP ENZYME FSQD"/>
    <property type="match status" value="1"/>
</dbReference>
<evidence type="ECO:0000313" key="6">
    <source>
        <dbReference type="EMBL" id="SER97687.1"/>
    </source>
</evidence>
<dbReference type="Gene3D" id="3.40.50.20">
    <property type="match status" value="1"/>
</dbReference>
<dbReference type="OrthoDB" id="24041at2"/>
<keyword evidence="3 4" id="KW-0067">ATP-binding</keyword>
<dbReference type="InterPro" id="IPR011761">
    <property type="entry name" value="ATP-grasp"/>
</dbReference>
<accession>A0A1H9TKW9</accession>
<keyword evidence="2 4" id="KW-0547">Nucleotide-binding</keyword>
<feature type="domain" description="ATP-grasp" evidence="5">
    <location>
        <begin position="106"/>
        <end position="305"/>
    </location>
</feature>
<dbReference type="SMART" id="SM01209">
    <property type="entry name" value="GARS_A"/>
    <property type="match status" value="1"/>
</dbReference>
<dbReference type="RefSeq" id="WP_075000839.1">
    <property type="nucleotide sequence ID" value="NZ_FOGO01000006.1"/>
</dbReference>
<organism evidence="6 7">
    <name type="scientific">Streptomyces qinglanensis</name>
    <dbReference type="NCBI Taxonomy" id="943816"/>
    <lineage>
        <taxon>Bacteria</taxon>
        <taxon>Bacillati</taxon>
        <taxon>Actinomycetota</taxon>
        <taxon>Actinomycetes</taxon>
        <taxon>Kitasatosporales</taxon>
        <taxon>Streptomycetaceae</taxon>
        <taxon>Streptomyces</taxon>
    </lineage>
</organism>
<reference evidence="7" key="1">
    <citation type="submission" date="2016-10" db="EMBL/GenBank/DDBJ databases">
        <authorList>
            <person name="Varghese N."/>
            <person name="Submissions S."/>
        </authorList>
    </citation>
    <scope>NUCLEOTIDE SEQUENCE [LARGE SCALE GENOMIC DNA]</scope>
    <source>
        <strain evidence="7">CGMCC 4.6825</strain>
    </source>
</reference>
<dbReference type="InterPro" id="IPR052032">
    <property type="entry name" value="ATP-dep_AA_Ligase"/>
</dbReference>
<evidence type="ECO:0000259" key="5">
    <source>
        <dbReference type="PROSITE" id="PS50975"/>
    </source>
</evidence>
<dbReference type="AlphaFoldDB" id="A0A1H9TKW9"/>
<dbReference type="EMBL" id="FOGO01000006">
    <property type="protein sequence ID" value="SER97687.1"/>
    <property type="molecule type" value="Genomic_DNA"/>
</dbReference>
<evidence type="ECO:0000256" key="4">
    <source>
        <dbReference type="PROSITE-ProRule" id="PRU00409"/>
    </source>
</evidence>
<dbReference type="SUPFAM" id="SSF56059">
    <property type="entry name" value="Glutathione synthetase ATP-binding domain-like"/>
    <property type="match status" value="1"/>
</dbReference>
<keyword evidence="1" id="KW-0436">Ligase</keyword>
<gene>
    <name evidence="6" type="ORF">SAMN05421870_106226</name>
</gene>
<dbReference type="PANTHER" id="PTHR43585">
    <property type="entry name" value="FUMIPYRROLE BIOSYNTHESIS PROTEIN C"/>
    <property type="match status" value="1"/>
</dbReference>
<proteinExistence type="predicted"/>
<dbReference type="Pfam" id="PF13535">
    <property type="entry name" value="ATP-grasp_4"/>
    <property type="match status" value="1"/>
</dbReference>
<evidence type="ECO:0000256" key="1">
    <source>
        <dbReference type="ARBA" id="ARBA00022598"/>
    </source>
</evidence>
<sequence length="412" mass="42918">MTLLLIGAGSQVYREYLLASVAAVHDVHLLAERAPAWESAYLAGHTVLDTTDVAAMAAVARQSAVEGVLTWDDTRVVQTAALAARLGLPGSTPEAALTCRDKRATRAALDAAGVPQARSVPVASLPQARAAADRIGYPVVLKPRALNASAGVVLVASADRLPAGFRLARGATAPGAVEVAPGDVLVEEYLDGPEISVDAAWTRGRMTPGFVARKECGFAPCFEEVGHLVDGFDPLQDDADVLEVVARAHAAVGFGTGWTHTELRLTAEGPKVVEINARIGGDRIPDLGRLALGTDAALAAARLACGAELPDLRPGPRRVAGVRFRYPEADCLARAVRVDTVALPPEVTEALAIALPGQELRLPPHGAVAGRYGLVTAVAESAQECRAALEKGAEAVRLEVLRPLGPPRGRHG</sequence>
<protein>
    <submittedName>
        <fullName evidence="6">ATP-grasp domain-containing protein</fullName>
    </submittedName>
</protein>
<dbReference type="GO" id="GO:0046872">
    <property type="term" value="F:metal ion binding"/>
    <property type="evidence" value="ECO:0007669"/>
    <property type="project" value="InterPro"/>
</dbReference>
<evidence type="ECO:0000313" key="7">
    <source>
        <dbReference type="Proteomes" id="UP000182841"/>
    </source>
</evidence>
<name>A0A1H9TKW9_9ACTN</name>
<dbReference type="GO" id="GO:0016874">
    <property type="term" value="F:ligase activity"/>
    <property type="evidence" value="ECO:0007669"/>
    <property type="project" value="UniProtKB-KW"/>
</dbReference>
<dbReference type="Proteomes" id="UP000182841">
    <property type="component" value="Unassembled WGS sequence"/>
</dbReference>
<keyword evidence="7" id="KW-1185">Reference proteome</keyword>
<dbReference type="Gene3D" id="3.30.470.20">
    <property type="entry name" value="ATP-grasp fold, B domain"/>
    <property type="match status" value="1"/>
</dbReference>
<evidence type="ECO:0000256" key="2">
    <source>
        <dbReference type="ARBA" id="ARBA00022741"/>
    </source>
</evidence>
<evidence type="ECO:0000256" key="3">
    <source>
        <dbReference type="ARBA" id="ARBA00022840"/>
    </source>
</evidence>
<dbReference type="GO" id="GO:0005524">
    <property type="term" value="F:ATP binding"/>
    <property type="evidence" value="ECO:0007669"/>
    <property type="project" value="UniProtKB-UniRule"/>
</dbReference>
<dbReference type="PROSITE" id="PS50975">
    <property type="entry name" value="ATP_GRASP"/>
    <property type="match status" value="1"/>
</dbReference>